<name>T1F560_HELRO</name>
<dbReference type="RefSeq" id="XP_009017165.1">
    <property type="nucleotide sequence ID" value="XM_009018917.1"/>
</dbReference>
<evidence type="ECO:0000256" key="5">
    <source>
        <dbReference type="ARBA" id="ARBA00023242"/>
    </source>
</evidence>
<keyword evidence="13" id="KW-1185">Reference proteome</keyword>
<reference evidence="13" key="1">
    <citation type="submission" date="2012-12" db="EMBL/GenBank/DDBJ databases">
        <authorList>
            <person name="Hellsten U."/>
            <person name="Grimwood J."/>
            <person name="Chapman J.A."/>
            <person name="Shapiro H."/>
            <person name="Aerts A."/>
            <person name="Otillar R.P."/>
            <person name="Terry A.Y."/>
            <person name="Boore J.L."/>
            <person name="Simakov O."/>
            <person name="Marletaz F."/>
            <person name="Cho S.-J."/>
            <person name="Edsinger-Gonzales E."/>
            <person name="Havlak P."/>
            <person name="Kuo D.-H."/>
            <person name="Larsson T."/>
            <person name="Lv J."/>
            <person name="Arendt D."/>
            <person name="Savage R."/>
            <person name="Osoegawa K."/>
            <person name="de Jong P."/>
            <person name="Lindberg D.R."/>
            <person name="Seaver E.C."/>
            <person name="Weisblat D.A."/>
            <person name="Putnam N.H."/>
            <person name="Grigoriev I.V."/>
            <person name="Rokhsar D.S."/>
        </authorList>
    </citation>
    <scope>NUCLEOTIDE SEQUENCE</scope>
</reference>
<dbReference type="EMBL" id="KB096457">
    <property type="protein sequence ID" value="ESO04586.1"/>
    <property type="molecule type" value="Genomic_DNA"/>
</dbReference>
<dbReference type="InterPro" id="IPR003617">
    <property type="entry name" value="TFIIS/CRSP70_N_sub"/>
</dbReference>
<feature type="compositionally biased region" description="Acidic residues" evidence="8">
    <location>
        <begin position="111"/>
        <end position="122"/>
    </location>
</feature>
<dbReference type="CTD" id="20203959"/>
<dbReference type="HOGENOM" id="CLU_421081_0_0_1"/>
<dbReference type="STRING" id="6412.T1F560"/>
<dbReference type="eggNOG" id="ENOG502QQ2I">
    <property type="taxonomic scope" value="Eukaryota"/>
</dbReference>
<feature type="region of interest" description="Disordered" evidence="8">
    <location>
        <begin position="195"/>
        <end position="214"/>
    </location>
</feature>
<protein>
    <recommendedName>
        <fullName evidence="3">Serine/threonine-protein phosphatase 1 regulatory subunit 10</fullName>
    </recommendedName>
</protein>
<evidence type="ECO:0000256" key="2">
    <source>
        <dbReference type="ARBA" id="ARBA00004286"/>
    </source>
</evidence>
<dbReference type="Gene3D" id="1.20.930.10">
    <property type="entry name" value="Conserved domain common to transcription factors TFIIS, elongin A, CRSP70"/>
    <property type="match status" value="1"/>
</dbReference>
<feature type="region of interest" description="Disordered" evidence="8">
    <location>
        <begin position="476"/>
        <end position="497"/>
    </location>
</feature>
<evidence type="ECO:0000259" key="10">
    <source>
        <dbReference type="PROSITE" id="PS51319"/>
    </source>
</evidence>
<keyword evidence="5 6" id="KW-0539">Nucleus</keyword>
<dbReference type="SMART" id="SM00509">
    <property type="entry name" value="TFS2N"/>
    <property type="match status" value="1"/>
</dbReference>
<dbReference type="PROSITE" id="PS51319">
    <property type="entry name" value="TFIIS_N"/>
    <property type="match status" value="1"/>
</dbReference>
<dbReference type="SMART" id="SM00356">
    <property type="entry name" value="ZnF_C3H1"/>
    <property type="match status" value="1"/>
</dbReference>
<organism evidence="12 13">
    <name type="scientific">Helobdella robusta</name>
    <name type="common">Californian leech</name>
    <dbReference type="NCBI Taxonomy" id="6412"/>
    <lineage>
        <taxon>Eukaryota</taxon>
        <taxon>Metazoa</taxon>
        <taxon>Spiralia</taxon>
        <taxon>Lophotrochozoa</taxon>
        <taxon>Annelida</taxon>
        <taxon>Clitellata</taxon>
        <taxon>Hirudinea</taxon>
        <taxon>Rhynchobdellida</taxon>
        <taxon>Glossiphoniidae</taxon>
        <taxon>Helobdella</taxon>
    </lineage>
</organism>
<feature type="region of interest" description="Disordered" evidence="8">
    <location>
        <begin position="224"/>
        <end position="322"/>
    </location>
</feature>
<feature type="compositionally biased region" description="Polar residues" evidence="8">
    <location>
        <begin position="635"/>
        <end position="651"/>
    </location>
</feature>
<dbReference type="EMBL" id="AMQM01004132">
    <property type="status" value="NOT_ANNOTATED_CDS"/>
    <property type="molecule type" value="Genomic_DNA"/>
</dbReference>
<comment type="subcellular location">
    <subcellularLocation>
        <location evidence="2">Chromosome</location>
    </subcellularLocation>
    <subcellularLocation>
        <location evidence="1 6">Nucleus</location>
    </subcellularLocation>
</comment>
<dbReference type="PANTHER" id="PTHR46557">
    <property type="entry name" value="SERINE/THREONINE-PROTEIN PHOSPHATASE 1 REGULATORY SUBUNIT 10-RELATED"/>
    <property type="match status" value="1"/>
</dbReference>
<feature type="region of interest" description="Disordered" evidence="8">
    <location>
        <begin position="108"/>
        <end position="131"/>
    </location>
</feature>
<dbReference type="GO" id="GO:0008270">
    <property type="term" value="F:zinc ion binding"/>
    <property type="evidence" value="ECO:0007669"/>
    <property type="project" value="UniProtKB-KW"/>
</dbReference>
<feature type="domain" description="C3H1-type" evidence="9">
    <location>
        <begin position="581"/>
        <end position="608"/>
    </location>
</feature>
<feature type="compositionally biased region" description="Basic and acidic residues" evidence="8">
    <location>
        <begin position="285"/>
        <end position="294"/>
    </location>
</feature>
<dbReference type="PANTHER" id="PTHR46557:SF1">
    <property type="entry name" value="SERINE_THREONINE-PROTEIN PHOSPHATASE 1 REGULATORY SUBUNIT 10"/>
    <property type="match status" value="1"/>
</dbReference>
<keyword evidence="4" id="KW-0158">Chromosome</keyword>
<reference evidence="11 13" key="2">
    <citation type="journal article" date="2013" name="Nature">
        <title>Insights into bilaterian evolution from three spiralian genomes.</title>
        <authorList>
            <person name="Simakov O."/>
            <person name="Marletaz F."/>
            <person name="Cho S.J."/>
            <person name="Edsinger-Gonzales E."/>
            <person name="Havlak P."/>
            <person name="Hellsten U."/>
            <person name="Kuo D.H."/>
            <person name="Larsson T."/>
            <person name="Lv J."/>
            <person name="Arendt D."/>
            <person name="Savage R."/>
            <person name="Osoegawa K."/>
            <person name="de Jong P."/>
            <person name="Grimwood J."/>
            <person name="Chapman J.A."/>
            <person name="Shapiro H."/>
            <person name="Aerts A."/>
            <person name="Otillar R.P."/>
            <person name="Terry A.Y."/>
            <person name="Boore J.L."/>
            <person name="Grigoriev I.V."/>
            <person name="Lindberg D.R."/>
            <person name="Seaver E.C."/>
            <person name="Weisblat D.A."/>
            <person name="Putnam N.H."/>
            <person name="Rokhsar D.S."/>
        </authorList>
    </citation>
    <scope>NUCLEOTIDE SEQUENCE</scope>
</reference>
<dbReference type="GeneID" id="20203959"/>
<dbReference type="AlphaFoldDB" id="T1F560"/>
<keyword evidence="7" id="KW-0862">Zinc</keyword>
<feature type="domain" description="TFIIS N-terminal" evidence="10">
    <location>
        <begin position="115"/>
        <end position="192"/>
    </location>
</feature>
<dbReference type="OrthoDB" id="2138378at2759"/>
<evidence type="ECO:0000313" key="12">
    <source>
        <dbReference type="EnsemblMetazoa" id="HelroP172251"/>
    </source>
</evidence>
<dbReference type="InterPro" id="IPR000571">
    <property type="entry name" value="Znf_CCCH"/>
</dbReference>
<dbReference type="EnsemblMetazoa" id="HelroT172251">
    <property type="protein sequence ID" value="HelroP172251"/>
    <property type="gene ID" value="HelroG172251"/>
</dbReference>
<dbReference type="InterPro" id="IPR035441">
    <property type="entry name" value="TFIIS/LEDGF_dom_sf"/>
</dbReference>
<gene>
    <name evidence="12" type="primary">20203959</name>
    <name evidence="11" type="ORF">HELRODRAFT_172251</name>
</gene>
<dbReference type="PROSITE" id="PS50103">
    <property type="entry name" value="ZF_C3H1"/>
    <property type="match status" value="1"/>
</dbReference>
<evidence type="ECO:0000256" key="7">
    <source>
        <dbReference type="PROSITE-ProRule" id="PRU00723"/>
    </source>
</evidence>
<feature type="compositionally biased region" description="Low complexity" evidence="8">
    <location>
        <begin position="260"/>
        <end position="269"/>
    </location>
</feature>
<proteinExistence type="predicted"/>
<dbReference type="SUPFAM" id="SSF47676">
    <property type="entry name" value="Conserved domain common to transcription factors TFIIS, elongin A, CRSP70"/>
    <property type="match status" value="1"/>
</dbReference>
<evidence type="ECO:0000256" key="3">
    <source>
        <dbReference type="ARBA" id="ARBA00022330"/>
    </source>
</evidence>
<dbReference type="OMA" id="DMANGEN"/>
<evidence type="ECO:0000259" key="9">
    <source>
        <dbReference type="PROSITE" id="PS50103"/>
    </source>
</evidence>
<dbReference type="GO" id="GO:0000785">
    <property type="term" value="C:chromatin"/>
    <property type="evidence" value="ECO:0000318"/>
    <property type="project" value="GO_Central"/>
</dbReference>
<feature type="zinc finger region" description="C3H1-type" evidence="7">
    <location>
        <begin position="581"/>
        <end position="608"/>
    </location>
</feature>
<dbReference type="GO" id="GO:0008157">
    <property type="term" value="F:protein phosphatase 1 binding"/>
    <property type="evidence" value="ECO:0000318"/>
    <property type="project" value="GO_Central"/>
</dbReference>
<evidence type="ECO:0000256" key="4">
    <source>
        <dbReference type="ARBA" id="ARBA00022454"/>
    </source>
</evidence>
<evidence type="ECO:0000313" key="11">
    <source>
        <dbReference type="EMBL" id="ESO04586.1"/>
    </source>
</evidence>
<dbReference type="Pfam" id="PF08711">
    <property type="entry name" value="Med26"/>
    <property type="match status" value="1"/>
</dbReference>
<reference evidence="12" key="3">
    <citation type="submission" date="2015-06" db="UniProtKB">
        <authorList>
            <consortium name="EnsemblMetazoa"/>
        </authorList>
    </citation>
    <scope>IDENTIFICATION</scope>
</reference>
<feature type="region of interest" description="Disordered" evidence="8">
    <location>
        <begin position="631"/>
        <end position="651"/>
    </location>
</feature>
<evidence type="ECO:0000256" key="1">
    <source>
        <dbReference type="ARBA" id="ARBA00004123"/>
    </source>
</evidence>
<sequence length="651" mass="72193">MDQEFIDLSAAEPLFDSSIEVIECEAEEFVDMANGENEEHADGGFDDSIRHKEVYVKELLENLDNDADGGHSDDGQPCTFHMEKFLANDGWMRCFQWLQTYKKRRRRSSDLDNDDDVDDNDDNNNNNNNDNSSSEFIINLLKLIKKIPVTVDMMKQNGSAKIIKRMIKSTNDEISALSKVIISDWMSKFTANHHHQQQKDSLSPPSSGFTSSSSSCFMSALTSSLSPTFERRKKPKLTNRKREGPNNNNNCNNRTGTEPSNSNNNNSSFDDNDVDETVDNNNNLSRREDEDAKMDTTSTAASAANRLRRSTSSSSSANKRKRKSVKWADDASLCTYFFFQMNESERVNVNKSVDFAETLRHEIEMEHRMFQNARKMFSDENVIVKSQWHRPLYLSGSISLVEPGCNSSQRKIQMIREQNVLQVIYFSRCMIPDHPAEADAEFVDVHEPKIIPLHDTAATTTSAAASAAATAASAAATTATTNTSITTNNTGSNNTTSGIVDVELSPGGNGGGTMQAGLVMPWGPMYPMPNVMAMDGHGMPMPPHPGMMPPMMFPPPPGFPPFPPIPMMRGVMPPMMQYPPGPPKPVCTHYLMGTCKFGLNCRNFHPPPVGQPPIVNHMLAANHKAPFVQPAAIVDQSSNTSNNDIDPSRFS</sequence>
<dbReference type="InParanoid" id="T1F560"/>
<evidence type="ECO:0000256" key="8">
    <source>
        <dbReference type="SAM" id="MobiDB-lite"/>
    </source>
</evidence>
<keyword evidence="7" id="KW-0479">Metal-binding</keyword>
<dbReference type="KEGG" id="hro:HELRODRAFT_172251"/>
<evidence type="ECO:0000256" key="6">
    <source>
        <dbReference type="PROSITE-ProRule" id="PRU00649"/>
    </source>
</evidence>
<accession>T1F560</accession>
<evidence type="ECO:0000313" key="13">
    <source>
        <dbReference type="Proteomes" id="UP000015101"/>
    </source>
</evidence>
<dbReference type="GO" id="GO:0005634">
    <property type="term" value="C:nucleus"/>
    <property type="evidence" value="ECO:0007669"/>
    <property type="project" value="UniProtKB-SubCell"/>
</dbReference>
<dbReference type="InterPro" id="IPR017923">
    <property type="entry name" value="TFIIS_N"/>
</dbReference>
<feature type="compositionally biased region" description="Low complexity" evidence="8">
    <location>
        <begin position="201"/>
        <end position="214"/>
    </location>
</feature>
<dbReference type="Proteomes" id="UP000015101">
    <property type="component" value="Unassembled WGS sequence"/>
</dbReference>
<dbReference type="GO" id="GO:0072357">
    <property type="term" value="C:PTW/PP1 phosphatase complex"/>
    <property type="evidence" value="ECO:0000318"/>
    <property type="project" value="GO_Central"/>
</dbReference>
<feature type="compositionally biased region" description="Low complexity" evidence="8">
    <location>
        <begin position="296"/>
        <end position="317"/>
    </location>
</feature>
<keyword evidence="7" id="KW-0863">Zinc-finger</keyword>